<proteinExistence type="inferred from homology"/>
<keyword evidence="7" id="KW-0812">Transmembrane</keyword>
<keyword evidence="2 5" id="KW-0349">Heme</keyword>
<protein>
    <submittedName>
        <fullName evidence="8">Uncharacterized protein</fullName>
    </submittedName>
</protein>
<dbReference type="GO" id="GO:0020037">
    <property type="term" value="F:heme binding"/>
    <property type="evidence" value="ECO:0007669"/>
    <property type="project" value="InterPro"/>
</dbReference>
<dbReference type="PROSITE" id="PS00086">
    <property type="entry name" value="CYTOCHROME_P450"/>
    <property type="match status" value="1"/>
</dbReference>
<dbReference type="Proteomes" id="UP001465755">
    <property type="component" value="Unassembled WGS sequence"/>
</dbReference>
<dbReference type="PRINTS" id="PR00385">
    <property type="entry name" value="P450"/>
</dbReference>
<evidence type="ECO:0000313" key="9">
    <source>
        <dbReference type="Proteomes" id="UP001465755"/>
    </source>
</evidence>
<keyword evidence="6" id="KW-0560">Oxidoreductase</keyword>
<keyword evidence="3 5" id="KW-0479">Metal-binding</keyword>
<dbReference type="GO" id="GO:0005506">
    <property type="term" value="F:iron ion binding"/>
    <property type="evidence" value="ECO:0007669"/>
    <property type="project" value="InterPro"/>
</dbReference>
<evidence type="ECO:0000256" key="2">
    <source>
        <dbReference type="ARBA" id="ARBA00022617"/>
    </source>
</evidence>
<comment type="similarity">
    <text evidence="1 6">Belongs to the cytochrome P450 family.</text>
</comment>
<feature type="binding site" description="axial binding residue" evidence="5">
    <location>
        <position position="443"/>
    </location>
    <ligand>
        <name>heme</name>
        <dbReference type="ChEBI" id="CHEBI:30413"/>
    </ligand>
    <ligandPart>
        <name>Fe</name>
        <dbReference type="ChEBI" id="CHEBI:18248"/>
    </ligandPart>
</feature>
<keyword evidence="6" id="KW-0503">Monooxygenase</keyword>
<dbReference type="Pfam" id="PF00067">
    <property type="entry name" value="p450"/>
    <property type="match status" value="1"/>
</dbReference>
<evidence type="ECO:0000256" key="1">
    <source>
        <dbReference type="ARBA" id="ARBA00010617"/>
    </source>
</evidence>
<organism evidence="8 9">
    <name type="scientific">Symbiochloris irregularis</name>
    <dbReference type="NCBI Taxonomy" id="706552"/>
    <lineage>
        <taxon>Eukaryota</taxon>
        <taxon>Viridiplantae</taxon>
        <taxon>Chlorophyta</taxon>
        <taxon>core chlorophytes</taxon>
        <taxon>Trebouxiophyceae</taxon>
        <taxon>Trebouxiales</taxon>
        <taxon>Trebouxiaceae</taxon>
        <taxon>Symbiochloris</taxon>
    </lineage>
</organism>
<dbReference type="GO" id="GO:0004497">
    <property type="term" value="F:monooxygenase activity"/>
    <property type="evidence" value="ECO:0007669"/>
    <property type="project" value="UniProtKB-KW"/>
</dbReference>
<dbReference type="InterPro" id="IPR001128">
    <property type="entry name" value="Cyt_P450"/>
</dbReference>
<dbReference type="PRINTS" id="PR00465">
    <property type="entry name" value="EP450IV"/>
</dbReference>
<keyword evidence="9" id="KW-1185">Reference proteome</keyword>
<evidence type="ECO:0000256" key="5">
    <source>
        <dbReference type="PIRSR" id="PIRSR602403-1"/>
    </source>
</evidence>
<evidence type="ECO:0000256" key="6">
    <source>
        <dbReference type="RuleBase" id="RU000461"/>
    </source>
</evidence>
<sequence length="516" mass="58193">MAPLLGEDPLYSVPSSIWWPAVTLVVLASVVVLRVITNHITLNGPPVFEGLPFVGGILKFLQGPMQLMKGGYQKYGEVFTVPVLHKKITFLLGPHASPHFYKASDDDMSQTEVYEFNVPTFGKGVVFDVDHKTRGEQFRFFAEALKSARLKLYVPLFVQETQDFFGKWGDSGIVDFKDVLADLIILTASRTLLGREVRENMFSQVTALLHDLDEGMKPISVLFPYLPIPAHNRRDRARAELSELFAKVIRARRADPERNAREADLLASFCQARYSPAINGGRELTEGEITGMLIAVLFAGQHTSSITSSWTGLYMIKHPDVWKEAVEEQRQVIRTHGEKLTLEALGDMPVLQRIITEALRLFPPLILLLRQCKRSFLVSTSNGHKYTIPKGHVVATSPAFQHRLPHIFERPDSFEPDRFADARAEDKAMPFSFIGFGGGRHGCMGSNFAYLQIKTIWSVLLRNFEMELLDPFPQADYSSMVVGPTACRVQYTRRPLRHRQTYIGAHGISGTRERDY</sequence>
<feature type="transmembrane region" description="Helical" evidence="7">
    <location>
        <begin position="17"/>
        <end position="36"/>
    </location>
</feature>
<dbReference type="EMBL" id="JALJOQ010000136">
    <property type="protein sequence ID" value="KAK9794631.1"/>
    <property type="molecule type" value="Genomic_DNA"/>
</dbReference>
<dbReference type="InterPro" id="IPR036396">
    <property type="entry name" value="Cyt_P450_sf"/>
</dbReference>
<evidence type="ECO:0000256" key="4">
    <source>
        <dbReference type="ARBA" id="ARBA00023004"/>
    </source>
</evidence>
<comment type="cofactor">
    <cofactor evidence="5">
        <name>heme</name>
        <dbReference type="ChEBI" id="CHEBI:30413"/>
    </cofactor>
</comment>
<name>A0AAW1NU54_9CHLO</name>
<dbReference type="AlphaFoldDB" id="A0AAW1NU54"/>
<dbReference type="GO" id="GO:0016705">
    <property type="term" value="F:oxidoreductase activity, acting on paired donors, with incorporation or reduction of molecular oxygen"/>
    <property type="evidence" value="ECO:0007669"/>
    <property type="project" value="InterPro"/>
</dbReference>
<evidence type="ECO:0000256" key="7">
    <source>
        <dbReference type="SAM" id="Phobius"/>
    </source>
</evidence>
<dbReference type="InterPro" id="IPR050529">
    <property type="entry name" value="CYP450_sterol_14alpha_dmase"/>
</dbReference>
<reference evidence="8 9" key="1">
    <citation type="journal article" date="2024" name="Nat. Commun.">
        <title>Phylogenomics reveals the evolutionary origins of lichenization in chlorophyte algae.</title>
        <authorList>
            <person name="Puginier C."/>
            <person name="Libourel C."/>
            <person name="Otte J."/>
            <person name="Skaloud P."/>
            <person name="Haon M."/>
            <person name="Grisel S."/>
            <person name="Petersen M."/>
            <person name="Berrin J.G."/>
            <person name="Delaux P.M."/>
            <person name="Dal Grande F."/>
            <person name="Keller J."/>
        </authorList>
    </citation>
    <scope>NUCLEOTIDE SEQUENCE [LARGE SCALE GENOMIC DNA]</scope>
    <source>
        <strain evidence="8 9">SAG 2036</strain>
    </source>
</reference>
<dbReference type="PANTHER" id="PTHR24304:SF2">
    <property type="entry name" value="24-HYDROXYCHOLESTEROL 7-ALPHA-HYDROXYLASE"/>
    <property type="match status" value="1"/>
</dbReference>
<dbReference type="CDD" id="cd11042">
    <property type="entry name" value="CYP51-like"/>
    <property type="match status" value="1"/>
</dbReference>
<gene>
    <name evidence="8" type="ORF">WJX73_002662</name>
</gene>
<keyword evidence="7" id="KW-1133">Transmembrane helix</keyword>
<dbReference type="InterPro" id="IPR017972">
    <property type="entry name" value="Cyt_P450_CS"/>
</dbReference>
<keyword evidence="4 5" id="KW-0408">Iron</keyword>
<dbReference type="SUPFAM" id="SSF48264">
    <property type="entry name" value="Cytochrome P450"/>
    <property type="match status" value="1"/>
</dbReference>
<accession>A0AAW1NU54</accession>
<dbReference type="PANTHER" id="PTHR24304">
    <property type="entry name" value="CYTOCHROME P450 FAMILY 7"/>
    <property type="match status" value="1"/>
</dbReference>
<dbReference type="InterPro" id="IPR002403">
    <property type="entry name" value="Cyt_P450_E_grp-IV"/>
</dbReference>
<keyword evidence="7" id="KW-0472">Membrane</keyword>
<comment type="caution">
    <text evidence="8">The sequence shown here is derived from an EMBL/GenBank/DDBJ whole genome shotgun (WGS) entry which is preliminary data.</text>
</comment>
<dbReference type="Gene3D" id="1.10.630.10">
    <property type="entry name" value="Cytochrome P450"/>
    <property type="match status" value="1"/>
</dbReference>
<evidence type="ECO:0000256" key="3">
    <source>
        <dbReference type="ARBA" id="ARBA00022723"/>
    </source>
</evidence>
<evidence type="ECO:0000313" key="8">
    <source>
        <dbReference type="EMBL" id="KAK9794631.1"/>
    </source>
</evidence>